<dbReference type="AlphaFoldDB" id="A0A834Y4L3"/>
<name>A0A834Y4L3_APHGI</name>
<comment type="caution">
    <text evidence="1">The sequence shown here is derived from an EMBL/GenBank/DDBJ whole genome shotgun (WGS) entry which is preliminary data.</text>
</comment>
<evidence type="ECO:0000313" key="1">
    <source>
        <dbReference type="EMBL" id="KAF7998005.1"/>
    </source>
</evidence>
<keyword evidence="2" id="KW-1185">Reference proteome</keyword>
<dbReference type="EMBL" id="JACMRX010000001">
    <property type="protein sequence ID" value="KAF7998005.1"/>
    <property type="molecule type" value="Genomic_DNA"/>
</dbReference>
<dbReference type="Proteomes" id="UP000639338">
    <property type="component" value="Unassembled WGS sequence"/>
</dbReference>
<protein>
    <submittedName>
        <fullName evidence="1">Uncharacterized protein</fullName>
    </submittedName>
</protein>
<accession>A0A834Y4L3</accession>
<proteinExistence type="predicted"/>
<gene>
    <name evidence="1" type="ORF">HCN44_009403</name>
</gene>
<sequence>MGMIVAQGNVSIFEPTFDGNMINSELINYMQKAYPIRRMRQNILSDMEDGISNTRFKIVIDIHLSVEKAMISTENYIKIVHENKTSPLCFRKERDNVINAYSVAMIDLHYCIISKKEKFLRDHFEKINTAEKRIQFKFDQLMNNCSTITVQEYDVCIKNHGEKLGNDIEKIKRTLNTVEKYRMITTLQYDIQNCWQARYRSLNSTLLKISKESLKFIQNLDTCNNNNSTTN</sequence>
<reference evidence="1 2" key="1">
    <citation type="submission" date="2020-08" db="EMBL/GenBank/DDBJ databases">
        <title>Aphidius gifuensis genome sequencing and assembly.</title>
        <authorList>
            <person name="Du Z."/>
        </authorList>
    </citation>
    <scope>NUCLEOTIDE SEQUENCE [LARGE SCALE GENOMIC DNA]</scope>
    <source>
        <strain evidence="1">YNYX2018</strain>
        <tissue evidence="1">Adults</tissue>
    </source>
</reference>
<evidence type="ECO:0000313" key="2">
    <source>
        <dbReference type="Proteomes" id="UP000639338"/>
    </source>
</evidence>
<organism evidence="1 2">
    <name type="scientific">Aphidius gifuensis</name>
    <name type="common">Parasitoid wasp</name>
    <dbReference type="NCBI Taxonomy" id="684658"/>
    <lineage>
        <taxon>Eukaryota</taxon>
        <taxon>Metazoa</taxon>
        <taxon>Ecdysozoa</taxon>
        <taxon>Arthropoda</taxon>
        <taxon>Hexapoda</taxon>
        <taxon>Insecta</taxon>
        <taxon>Pterygota</taxon>
        <taxon>Neoptera</taxon>
        <taxon>Endopterygota</taxon>
        <taxon>Hymenoptera</taxon>
        <taxon>Apocrita</taxon>
        <taxon>Ichneumonoidea</taxon>
        <taxon>Braconidae</taxon>
        <taxon>Aphidiinae</taxon>
        <taxon>Aphidius</taxon>
    </lineage>
</organism>